<reference evidence="2" key="1">
    <citation type="journal article" date="2019" name="Int. J. Syst. Evol. Microbiol.">
        <title>The Global Catalogue of Microorganisms (GCM) 10K type strain sequencing project: providing services to taxonomists for standard genome sequencing and annotation.</title>
        <authorList>
            <consortium name="The Broad Institute Genomics Platform"/>
            <consortium name="The Broad Institute Genome Sequencing Center for Infectious Disease"/>
            <person name="Wu L."/>
            <person name="Ma J."/>
        </authorList>
    </citation>
    <scope>NUCLEOTIDE SEQUENCE [LARGE SCALE GENOMIC DNA]</scope>
    <source>
        <strain evidence="2">CGMCC 1.10188</strain>
    </source>
</reference>
<dbReference type="EMBL" id="BMDZ01000073">
    <property type="protein sequence ID" value="GGB57686.1"/>
    <property type="molecule type" value="Genomic_DNA"/>
</dbReference>
<evidence type="ECO:0000313" key="1">
    <source>
        <dbReference type="EMBL" id="GGB57686.1"/>
    </source>
</evidence>
<sequence length="454" mass="48264">MVLETAARAAIRDRIGNPPAPALMAIGDGFYNGMRSATIDDDKAQLAPPVLVAAALGETVQPARYPRVVMGDLEQAYRDLAQSAVNVAGLRARILENVAAWEADLLTEGARSLAGPALFDNIAVAGAEVDDLIDPKRGSAAAARRMFAGALKRFRAASGLPGDELVEMHMGINTAHLLNPHGLPELDGLTQVDWVDIRRPRRLLVSIGQNDGLTATIMAGKRINVFDRKMAKLPDRMRALGEALAPALADTDQIVLNGLPKPSAVANLRPRAKWPDDQEPGRDPKAKGYWRRYVGYLAGRGDMTGRDVAELDEQAAVLSAAAADAFRAGLAAVGERLVVVDLAARMVEVDRKHRGDAAHAVAVRVKGRDLALANLILDDETSSLYGLDNLHLNAVGNGLLAGWVADAISPGASARIDLQALADRDTLLQDGPPLLGAGAFLISLLSPFVTFERI</sequence>
<dbReference type="Proteomes" id="UP000603352">
    <property type="component" value="Unassembled WGS sequence"/>
</dbReference>
<accession>A0ABQ1J4B6</accession>
<organism evidence="1 2">
    <name type="scientific">Tistrella bauzanensis</name>
    <dbReference type="NCBI Taxonomy" id="657419"/>
    <lineage>
        <taxon>Bacteria</taxon>
        <taxon>Pseudomonadati</taxon>
        <taxon>Pseudomonadota</taxon>
        <taxon>Alphaproteobacteria</taxon>
        <taxon>Geminicoccales</taxon>
        <taxon>Geminicoccaceae</taxon>
        <taxon>Tistrella</taxon>
    </lineage>
</organism>
<comment type="caution">
    <text evidence="1">The sequence shown here is derived from an EMBL/GenBank/DDBJ whole genome shotgun (WGS) entry which is preliminary data.</text>
</comment>
<dbReference type="RefSeq" id="WP_188581820.1">
    <property type="nucleotide sequence ID" value="NZ_BMDZ01000073.1"/>
</dbReference>
<evidence type="ECO:0000313" key="2">
    <source>
        <dbReference type="Proteomes" id="UP000603352"/>
    </source>
</evidence>
<dbReference type="Gene3D" id="3.40.50.1110">
    <property type="entry name" value="SGNH hydrolase"/>
    <property type="match status" value="1"/>
</dbReference>
<proteinExistence type="predicted"/>
<evidence type="ECO:0008006" key="3">
    <source>
        <dbReference type="Google" id="ProtNLM"/>
    </source>
</evidence>
<keyword evidence="2" id="KW-1185">Reference proteome</keyword>
<name>A0ABQ1J4B6_9PROT</name>
<gene>
    <name evidence="1" type="ORF">GCM10011505_43220</name>
</gene>
<dbReference type="InterPro" id="IPR036514">
    <property type="entry name" value="SGNH_hydro_sf"/>
</dbReference>
<dbReference type="SUPFAM" id="SSF52266">
    <property type="entry name" value="SGNH hydrolase"/>
    <property type="match status" value="1"/>
</dbReference>
<protein>
    <recommendedName>
        <fullName evidence="3">SGNH hydrolase-type esterase domain-containing protein</fullName>
    </recommendedName>
</protein>